<reference evidence="2" key="2">
    <citation type="submission" date="2023-06" db="EMBL/GenBank/DDBJ databases">
        <authorList>
            <consortium name="Lawrence Berkeley National Laboratory"/>
            <person name="Haridas S."/>
            <person name="Hensen N."/>
            <person name="Bonometti L."/>
            <person name="Westerberg I."/>
            <person name="Brannstrom I.O."/>
            <person name="Guillou S."/>
            <person name="Cros-Aarteil S."/>
            <person name="Calhoun S."/>
            <person name="Kuo A."/>
            <person name="Mondo S."/>
            <person name="Pangilinan J."/>
            <person name="Riley R."/>
            <person name="Labutti K."/>
            <person name="Andreopoulos B."/>
            <person name="Lipzen A."/>
            <person name="Chen C."/>
            <person name="Yanf M."/>
            <person name="Daum C."/>
            <person name="Ng V."/>
            <person name="Clum A."/>
            <person name="Steindorff A."/>
            <person name="Ohm R."/>
            <person name="Martin F."/>
            <person name="Silar P."/>
            <person name="Natvig D."/>
            <person name="Lalanne C."/>
            <person name="Gautier V."/>
            <person name="Ament-Velasquez S.L."/>
            <person name="Kruys A."/>
            <person name="Hutchinson M.I."/>
            <person name="Powell A.J."/>
            <person name="Barry K."/>
            <person name="Miller A.N."/>
            <person name="Grigoriev I.V."/>
            <person name="Debuchy R."/>
            <person name="Gladieux P."/>
            <person name="Thoren M.H."/>
            <person name="Johannesson H."/>
        </authorList>
    </citation>
    <scope>NUCLEOTIDE SEQUENCE</scope>
    <source>
        <strain evidence="2">CBS 118394</strain>
    </source>
</reference>
<organism evidence="2 3">
    <name type="scientific">Apodospora peruviana</name>
    <dbReference type="NCBI Taxonomy" id="516989"/>
    <lineage>
        <taxon>Eukaryota</taxon>
        <taxon>Fungi</taxon>
        <taxon>Dikarya</taxon>
        <taxon>Ascomycota</taxon>
        <taxon>Pezizomycotina</taxon>
        <taxon>Sordariomycetes</taxon>
        <taxon>Sordariomycetidae</taxon>
        <taxon>Sordariales</taxon>
        <taxon>Lasiosphaeriaceae</taxon>
        <taxon>Apodospora</taxon>
    </lineage>
</organism>
<dbReference type="EMBL" id="JAUEDM010000002">
    <property type="protein sequence ID" value="KAK3325923.1"/>
    <property type="molecule type" value="Genomic_DNA"/>
</dbReference>
<gene>
    <name evidence="2" type="ORF">B0H66DRAFT_600057</name>
</gene>
<name>A0AAE0MBT2_9PEZI</name>
<sequence length="158" mass="18010">MNDRESWRWSIRQAVFHHQFDVEQGTTLWILTSARNVLQRRIEQLTGQTNSNGTQSPMTQQLVGIAQGAAKEDKDADLLEAEPSDRDFSTPEASFRASLSVHLTKKAITDDHYNPDMFELTWVQVTEDRINKAVLTLNANARVLKSLDAFYERLLGHP</sequence>
<dbReference type="AlphaFoldDB" id="A0AAE0MBT2"/>
<evidence type="ECO:0000259" key="1">
    <source>
        <dbReference type="Pfam" id="PF26616"/>
    </source>
</evidence>
<dbReference type="Pfam" id="PF26616">
    <property type="entry name" value="CorA-like"/>
    <property type="match status" value="1"/>
</dbReference>
<feature type="domain" description="CorA-like transporter" evidence="1">
    <location>
        <begin position="3"/>
        <end position="57"/>
    </location>
</feature>
<dbReference type="InterPro" id="IPR058257">
    <property type="entry name" value="CorA-like_dom"/>
</dbReference>
<reference evidence="2" key="1">
    <citation type="journal article" date="2023" name="Mol. Phylogenet. Evol.">
        <title>Genome-scale phylogeny and comparative genomics of the fungal order Sordariales.</title>
        <authorList>
            <person name="Hensen N."/>
            <person name="Bonometti L."/>
            <person name="Westerberg I."/>
            <person name="Brannstrom I.O."/>
            <person name="Guillou S."/>
            <person name="Cros-Aarteil S."/>
            <person name="Calhoun S."/>
            <person name="Haridas S."/>
            <person name="Kuo A."/>
            <person name="Mondo S."/>
            <person name="Pangilinan J."/>
            <person name="Riley R."/>
            <person name="LaButti K."/>
            <person name="Andreopoulos B."/>
            <person name="Lipzen A."/>
            <person name="Chen C."/>
            <person name="Yan M."/>
            <person name="Daum C."/>
            <person name="Ng V."/>
            <person name="Clum A."/>
            <person name="Steindorff A."/>
            <person name="Ohm R.A."/>
            <person name="Martin F."/>
            <person name="Silar P."/>
            <person name="Natvig D.O."/>
            <person name="Lalanne C."/>
            <person name="Gautier V."/>
            <person name="Ament-Velasquez S.L."/>
            <person name="Kruys A."/>
            <person name="Hutchinson M.I."/>
            <person name="Powell A.J."/>
            <person name="Barry K."/>
            <person name="Miller A.N."/>
            <person name="Grigoriev I.V."/>
            <person name="Debuchy R."/>
            <person name="Gladieux P."/>
            <person name="Hiltunen Thoren M."/>
            <person name="Johannesson H."/>
        </authorList>
    </citation>
    <scope>NUCLEOTIDE SEQUENCE</scope>
    <source>
        <strain evidence="2">CBS 118394</strain>
    </source>
</reference>
<dbReference type="Proteomes" id="UP001283341">
    <property type="component" value="Unassembled WGS sequence"/>
</dbReference>
<keyword evidence="3" id="KW-1185">Reference proteome</keyword>
<protein>
    <recommendedName>
        <fullName evidence="1">CorA-like transporter domain-containing protein</fullName>
    </recommendedName>
</protein>
<accession>A0AAE0MBT2</accession>
<evidence type="ECO:0000313" key="2">
    <source>
        <dbReference type="EMBL" id="KAK3325923.1"/>
    </source>
</evidence>
<evidence type="ECO:0000313" key="3">
    <source>
        <dbReference type="Proteomes" id="UP001283341"/>
    </source>
</evidence>
<comment type="caution">
    <text evidence="2">The sequence shown here is derived from an EMBL/GenBank/DDBJ whole genome shotgun (WGS) entry which is preliminary data.</text>
</comment>
<proteinExistence type="predicted"/>